<dbReference type="GO" id="GO:0015562">
    <property type="term" value="F:efflux transmembrane transporter activity"/>
    <property type="evidence" value="ECO:0007669"/>
    <property type="project" value="InterPro"/>
</dbReference>
<dbReference type="PANTHER" id="PTHR30026:SF22">
    <property type="entry name" value="OUTER MEMBRANE EFFLUX PROTEIN"/>
    <property type="match status" value="1"/>
</dbReference>
<evidence type="ECO:0000256" key="5">
    <source>
        <dbReference type="ARBA" id="ARBA00022692"/>
    </source>
</evidence>
<keyword evidence="8" id="KW-0175">Coiled coil</keyword>
<evidence type="ECO:0000256" key="2">
    <source>
        <dbReference type="ARBA" id="ARBA00007613"/>
    </source>
</evidence>
<evidence type="ECO:0000256" key="3">
    <source>
        <dbReference type="ARBA" id="ARBA00022448"/>
    </source>
</evidence>
<keyword evidence="4" id="KW-1134">Transmembrane beta strand</keyword>
<evidence type="ECO:0000256" key="1">
    <source>
        <dbReference type="ARBA" id="ARBA00004442"/>
    </source>
</evidence>
<gene>
    <name evidence="10" type="ORF">MPL1032_30072</name>
</gene>
<dbReference type="Pfam" id="PF02321">
    <property type="entry name" value="OEP"/>
    <property type="match status" value="2"/>
</dbReference>
<feature type="chain" id="PRO_5005489940" evidence="9">
    <location>
        <begin position="30"/>
        <end position="485"/>
    </location>
</feature>
<evidence type="ECO:0000313" key="10">
    <source>
        <dbReference type="EMBL" id="CDX60146.1"/>
    </source>
</evidence>
<dbReference type="AlphaFoldDB" id="A0A0K2W2M1"/>
<protein>
    <submittedName>
        <fullName evidence="10">TolC family type I secretion outer membrane protein</fullName>
    </submittedName>
</protein>
<evidence type="ECO:0000256" key="4">
    <source>
        <dbReference type="ARBA" id="ARBA00022452"/>
    </source>
</evidence>
<evidence type="ECO:0000256" key="7">
    <source>
        <dbReference type="ARBA" id="ARBA00023237"/>
    </source>
</evidence>
<dbReference type="SUPFAM" id="SSF56954">
    <property type="entry name" value="Outer membrane efflux proteins (OEP)"/>
    <property type="match status" value="1"/>
</dbReference>
<feature type="coiled-coil region" evidence="8">
    <location>
        <begin position="190"/>
        <end position="217"/>
    </location>
</feature>
<dbReference type="GO" id="GO:1990281">
    <property type="term" value="C:efflux pump complex"/>
    <property type="evidence" value="ECO:0007669"/>
    <property type="project" value="TreeGrafter"/>
</dbReference>
<evidence type="ECO:0000256" key="8">
    <source>
        <dbReference type="SAM" id="Coils"/>
    </source>
</evidence>
<dbReference type="PROSITE" id="PS51257">
    <property type="entry name" value="PROKAR_LIPOPROTEIN"/>
    <property type="match status" value="1"/>
</dbReference>
<evidence type="ECO:0000256" key="6">
    <source>
        <dbReference type="ARBA" id="ARBA00023136"/>
    </source>
</evidence>
<organism evidence="10 11">
    <name type="scientific">Mesorhizobium plurifarium</name>
    <dbReference type="NCBI Taxonomy" id="69974"/>
    <lineage>
        <taxon>Bacteria</taxon>
        <taxon>Pseudomonadati</taxon>
        <taxon>Pseudomonadota</taxon>
        <taxon>Alphaproteobacteria</taxon>
        <taxon>Hyphomicrobiales</taxon>
        <taxon>Phyllobacteriaceae</taxon>
        <taxon>Mesorhizobium</taxon>
    </lineage>
</organism>
<evidence type="ECO:0000313" key="11">
    <source>
        <dbReference type="Proteomes" id="UP000182888"/>
    </source>
</evidence>
<keyword evidence="7" id="KW-0998">Cell outer membrane</keyword>
<dbReference type="Proteomes" id="UP000182888">
    <property type="component" value="Unassembled WGS sequence"/>
</dbReference>
<sequence length="485" mass="53354">MTRTGKVTVGWSFALAVTVSMLACGSASALTLKEAVAVAVESNPEIGQAIENREAIEFELRQAKGLYLPSVDLEASTGVRRLDNDTRRALDEDHKALYPNEADLTVSQTLYDSGARRAELNRQASRVDGASFRVLERSEFIGLAVVQDYLEYMLQASIVAEAKKNLGFHQSILGDIKQGIAGGALNEADRQQAEERLFAAKARMQEATEELEAAKIRFFKNVGKPLTNASRPADVSAALPRSLDDAIGLARQNNPRVHMANSDIDAAASLVDAARAKYGPTITAEGVARGGYDIDGDNGDASDLQARVVLRWNLYRGGIDKANEQEQIRRTSEQRLAMHQVLREIEEAVRTSWDRRFRQADLAKTLRQQAATNEKLVASYREQFKVGQRSLLDVLDAQNTRFNTATLADTSSYASLFAEYRLLAATGELLKTLNIQPAKQSAAYAREEFGVPATADTETYARTPSEQKNDLPFDILAPVRKKQPM</sequence>
<keyword evidence="6" id="KW-0472">Membrane</keyword>
<dbReference type="PANTHER" id="PTHR30026">
    <property type="entry name" value="OUTER MEMBRANE PROTEIN TOLC"/>
    <property type="match status" value="1"/>
</dbReference>
<keyword evidence="5" id="KW-0812">Transmembrane</keyword>
<proteinExistence type="inferred from homology"/>
<dbReference type="EMBL" id="CCND01000023">
    <property type="protein sequence ID" value="CDX60146.1"/>
    <property type="molecule type" value="Genomic_DNA"/>
</dbReference>
<comment type="subcellular location">
    <subcellularLocation>
        <location evidence="1">Cell outer membrane</location>
    </subcellularLocation>
</comment>
<reference evidence="11" key="1">
    <citation type="submission" date="2014-08" db="EMBL/GenBank/DDBJ databases">
        <authorList>
            <person name="Edwards T."/>
        </authorList>
    </citation>
    <scope>NUCLEOTIDE SEQUENCE [LARGE SCALE GENOMIC DNA]</scope>
</reference>
<comment type="similarity">
    <text evidence="2">Belongs to the outer membrane factor (OMF) (TC 1.B.17) family.</text>
</comment>
<keyword evidence="3" id="KW-0813">Transport</keyword>
<keyword evidence="9" id="KW-0732">Signal</keyword>
<dbReference type="InterPro" id="IPR051906">
    <property type="entry name" value="TolC-like"/>
</dbReference>
<dbReference type="GO" id="GO:0015288">
    <property type="term" value="F:porin activity"/>
    <property type="evidence" value="ECO:0007669"/>
    <property type="project" value="TreeGrafter"/>
</dbReference>
<accession>A0A0K2W2M1</accession>
<dbReference type="Gene3D" id="1.20.1600.10">
    <property type="entry name" value="Outer membrane efflux proteins (OEP)"/>
    <property type="match status" value="1"/>
</dbReference>
<dbReference type="InterPro" id="IPR003423">
    <property type="entry name" value="OMP_efflux"/>
</dbReference>
<feature type="signal peptide" evidence="9">
    <location>
        <begin position="1"/>
        <end position="29"/>
    </location>
</feature>
<name>A0A0K2W2M1_MESPL</name>
<dbReference type="GO" id="GO:0009279">
    <property type="term" value="C:cell outer membrane"/>
    <property type="evidence" value="ECO:0007669"/>
    <property type="project" value="UniProtKB-SubCell"/>
</dbReference>
<evidence type="ECO:0000256" key="9">
    <source>
        <dbReference type="SAM" id="SignalP"/>
    </source>
</evidence>